<evidence type="ECO:0000256" key="1">
    <source>
        <dbReference type="SAM" id="MobiDB-lite"/>
    </source>
</evidence>
<organism evidence="3 4">
    <name type="scientific">Orbilia oligospora</name>
    <name type="common">Nematode-trapping fungus</name>
    <name type="synonym">Arthrobotrys oligospora</name>
    <dbReference type="NCBI Taxonomy" id="2813651"/>
    <lineage>
        <taxon>Eukaryota</taxon>
        <taxon>Fungi</taxon>
        <taxon>Dikarya</taxon>
        <taxon>Ascomycota</taxon>
        <taxon>Pezizomycotina</taxon>
        <taxon>Orbiliomycetes</taxon>
        <taxon>Orbiliales</taxon>
        <taxon>Orbiliaceae</taxon>
        <taxon>Orbilia</taxon>
    </lineage>
</organism>
<dbReference type="PANTHER" id="PTHR45657">
    <property type="entry name" value="CRAL-TRIO DOMAIN-CONTAINING PROTEIN YKL091C-RELATED"/>
    <property type="match status" value="1"/>
</dbReference>
<evidence type="ECO:0000259" key="2">
    <source>
        <dbReference type="PROSITE" id="PS50191"/>
    </source>
</evidence>
<gene>
    <name evidence="3" type="ORF">TWF191_010625</name>
</gene>
<dbReference type="PANTHER" id="PTHR45657:SF1">
    <property type="entry name" value="CRAL-TRIO DOMAIN-CONTAINING PROTEIN YKL091C-RELATED"/>
    <property type="match status" value="1"/>
</dbReference>
<feature type="compositionally biased region" description="Polar residues" evidence="1">
    <location>
        <begin position="9"/>
        <end position="22"/>
    </location>
</feature>
<comment type="caution">
    <text evidence="3">The sequence shown here is derived from an EMBL/GenBank/DDBJ whole genome shotgun (WGS) entry which is preliminary data.</text>
</comment>
<feature type="domain" description="CRAL-TRIO" evidence="2">
    <location>
        <begin position="178"/>
        <end position="355"/>
    </location>
</feature>
<dbReference type="CDD" id="cd00170">
    <property type="entry name" value="SEC14"/>
    <property type="match status" value="1"/>
</dbReference>
<dbReference type="InterPro" id="IPR001251">
    <property type="entry name" value="CRAL-TRIO_dom"/>
</dbReference>
<dbReference type="EMBL" id="WIPF01000085">
    <property type="protein sequence ID" value="KAF3211966.1"/>
    <property type="molecule type" value="Genomic_DNA"/>
</dbReference>
<dbReference type="InterPro" id="IPR036865">
    <property type="entry name" value="CRAL-TRIO_dom_sf"/>
</dbReference>
<evidence type="ECO:0000313" key="4">
    <source>
        <dbReference type="Proteomes" id="UP000483672"/>
    </source>
</evidence>
<sequence>MEPIDETPENTLPTEVTATQSPAVKPEEEDTSIPVTTNAPPPASSSSSEIDYIAWDAAIVAAITSLPEADLKSRSQQFVSKHPTALSTFRSTLSSTPLAIPLAPFQQHPTYLLRFLLAEWRDEELKQFRTDLSLIISKSLERVIATQKWRSGDDECWKLFQHKDMDDLYANFTHPEEKEEFIHKWFFQGFYGVDKSGHPVHYELLPSSYHEEYMTPLIIRRILNNEKTLRERVLRYNPPLGSATQEQLSNPKLGVTWILDARKISMWVVPQVYKTMTGMISYSNKYTSAHYPEQGYRAYVVNLGSVLVSLYNVAMKIMPAQTQRTTNCYGGRDVLDEVVDGDLPGMFGKGGHKNVEGLSADEKRRQWEMGDAVMVGGSRVFSDRGTGLKATLLQGIHGRKFLQKHSFVFSIS</sequence>
<dbReference type="Pfam" id="PF00650">
    <property type="entry name" value="CRAL_TRIO"/>
    <property type="match status" value="1"/>
</dbReference>
<name>A0A7C8UU29_ORBOL</name>
<dbReference type="InterPro" id="IPR051026">
    <property type="entry name" value="PI/PC_transfer"/>
</dbReference>
<feature type="region of interest" description="Disordered" evidence="1">
    <location>
        <begin position="1"/>
        <end position="46"/>
    </location>
</feature>
<dbReference type="Gene3D" id="3.40.525.10">
    <property type="entry name" value="CRAL-TRIO lipid binding domain"/>
    <property type="match status" value="1"/>
</dbReference>
<accession>A0A7C8UU29</accession>
<protein>
    <recommendedName>
        <fullName evidence="2">CRAL-TRIO domain-containing protein</fullName>
    </recommendedName>
</protein>
<evidence type="ECO:0000313" key="3">
    <source>
        <dbReference type="EMBL" id="KAF3211966.1"/>
    </source>
</evidence>
<dbReference type="SUPFAM" id="SSF52087">
    <property type="entry name" value="CRAL/TRIO domain"/>
    <property type="match status" value="1"/>
</dbReference>
<proteinExistence type="predicted"/>
<dbReference type="Proteomes" id="UP000483672">
    <property type="component" value="Unassembled WGS sequence"/>
</dbReference>
<dbReference type="AlphaFoldDB" id="A0A7C8UU29"/>
<dbReference type="PROSITE" id="PS50191">
    <property type="entry name" value="CRAL_TRIO"/>
    <property type="match status" value="1"/>
</dbReference>
<reference evidence="3 4" key="1">
    <citation type="submission" date="2019-06" db="EMBL/GenBank/DDBJ databases">
        <authorList>
            <person name="Palmer J.M."/>
        </authorList>
    </citation>
    <scope>NUCLEOTIDE SEQUENCE [LARGE SCALE GENOMIC DNA]</scope>
    <source>
        <strain evidence="3 4">TWF191</strain>
    </source>
</reference>